<feature type="transmembrane region" description="Helical" evidence="6">
    <location>
        <begin position="72"/>
        <end position="94"/>
    </location>
</feature>
<feature type="domain" description="Cytochrome C biogenesis protein transmembrane" evidence="7">
    <location>
        <begin position="4"/>
        <end position="211"/>
    </location>
</feature>
<dbReference type="InterPro" id="IPR003834">
    <property type="entry name" value="Cyt_c_assmbl_TM_dom"/>
</dbReference>
<sequence length="242" mass="26060">MELIPLSFLAGMLTVLSPCVLPLLPVIIGGSLQDAKDTWRPVIITVSLAISLVLFSLILKASTFFIAVPPMVWSLISGIIVLIFGIITLFPNAWEGFANKFKLSNSSNKLLQESSQKEGVGGKILMGAALGPVFASCSPTYGLIIATILPQDFTTGFINLIVYSIGLSLLMFIIAIFGQSAIARLKWAADPDGWFKKVLGVLFIIVGISVITGADKAVATYLVERGIFDATQLEQQFINSYE</sequence>
<protein>
    <submittedName>
        <fullName evidence="8">Sulfite exporter TauE/SafE family protein</fullName>
    </submittedName>
</protein>
<comment type="similarity">
    <text evidence="2">Belongs to the DsbD family.</text>
</comment>
<feature type="transmembrane region" description="Helical" evidence="6">
    <location>
        <begin position="161"/>
        <end position="182"/>
    </location>
</feature>
<dbReference type="EMBL" id="JAGQLH010000031">
    <property type="protein sequence ID" value="MCA9385616.1"/>
    <property type="molecule type" value="Genomic_DNA"/>
</dbReference>
<keyword evidence="4 6" id="KW-1133">Transmembrane helix</keyword>
<evidence type="ECO:0000256" key="3">
    <source>
        <dbReference type="ARBA" id="ARBA00022692"/>
    </source>
</evidence>
<dbReference type="PANTHER" id="PTHR31272">
    <property type="entry name" value="CYTOCHROME C-TYPE BIOGENESIS PROTEIN HI_1454-RELATED"/>
    <property type="match status" value="1"/>
</dbReference>
<gene>
    <name evidence="8" type="ORF">KC717_03130</name>
</gene>
<comment type="caution">
    <text evidence="8">The sequence shown here is derived from an EMBL/GenBank/DDBJ whole genome shotgun (WGS) entry which is preliminary data.</text>
</comment>
<dbReference type="InterPro" id="IPR051790">
    <property type="entry name" value="Cytochrome_c-biogenesis_DsbD"/>
</dbReference>
<accession>A0A955RKB4</accession>
<evidence type="ECO:0000256" key="5">
    <source>
        <dbReference type="ARBA" id="ARBA00023136"/>
    </source>
</evidence>
<evidence type="ECO:0000256" key="1">
    <source>
        <dbReference type="ARBA" id="ARBA00004141"/>
    </source>
</evidence>
<evidence type="ECO:0000259" key="7">
    <source>
        <dbReference type="Pfam" id="PF02683"/>
    </source>
</evidence>
<keyword evidence="3 6" id="KW-0812">Transmembrane</keyword>
<dbReference type="PANTHER" id="PTHR31272:SF9">
    <property type="entry name" value="BLL1027 PROTEIN"/>
    <property type="match status" value="1"/>
</dbReference>
<evidence type="ECO:0000256" key="4">
    <source>
        <dbReference type="ARBA" id="ARBA00022989"/>
    </source>
</evidence>
<reference evidence="8" key="2">
    <citation type="journal article" date="2021" name="Microbiome">
        <title>Successional dynamics and alternative stable states in a saline activated sludge microbial community over 9 years.</title>
        <authorList>
            <person name="Wang Y."/>
            <person name="Ye J."/>
            <person name="Ju F."/>
            <person name="Liu L."/>
            <person name="Boyd J.A."/>
            <person name="Deng Y."/>
            <person name="Parks D.H."/>
            <person name="Jiang X."/>
            <person name="Yin X."/>
            <person name="Woodcroft B.J."/>
            <person name="Tyson G.W."/>
            <person name="Hugenholtz P."/>
            <person name="Polz M.F."/>
            <person name="Zhang T."/>
        </authorList>
    </citation>
    <scope>NUCLEOTIDE SEQUENCE</scope>
    <source>
        <strain evidence="8">HKST-UBA11</strain>
    </source>
</reference>
<feature type="transmembrane region" description="Helical" evidence="6">
    <location>
        <begin position="42"/>
        <end position="66"/>
    </location>
</feature>
<name>A0A955RKB4_9BACT</name>
<reference evidence="8" key="1">
    <citation type="submission" date="2020-04" db="EMBL/GenBank/DDBJ databases">
        <authorList>
            <person name="Zhang T."/>
        </authorList>
    </citation>
    <scope>NUCLEOTIDE SEQUENCE</scope>
    <source>
        <strain evidence="8">HKST-UBA11</strain>
    </source>
</reference>
<organism evidence="8 9">
    <name type="scientific">Candidatus Dojkabacteria bacterium</name>
    <dbReference type="NCBI Taxonomy" id="2099670"/>
    <lineage>
        <taxon>Bacteria</taxon>
        <taxon>Candidatus Dojkabacteria</taxon>
    </lineage>
</organism>
<dbReference type="Proteomes" id="UP000754563">
    <property type="component" value="Unassembled WGS sequence"/>
</dbReference>
<comment type="subcellular location">
    <subcellularLocation>
        <location evidence="1">Membrane</location>
        <topology evidence="1">Multi-pass membrane protein</topology>
    </subcellularLocation>
</comment>
<feature type="transmembrane region" description="Helical" evidence="6">
    <location>
        <begin position="124"/>
        <end position="149"/>
    </location>
</feature>
<evidence type="ECO:0000313" key="8">
    <source>
        <dbReference type="EMBL" id="MCA9385616.1"/>
    </source>
</evidence>
<feature type="transmembrane region" description="Helical" evidence="6">
    <location>
        <begin position="194"/>
        <end position="214"/>
    </location>
</feature>
<dbReference type="GO" id="GO:0016020">
    <property type="term" value="C:membrane"/>
    <property type="evidence" value="ECO:0007669"/>
    <property type="project" value="UniProtKB-SubCell"/>
</dbReference>
<feature type="transmembrane region" description="Helical" evidence="6">
    <location>
        <begin position="6"/>
        <end position="30"/>
    </location>
</feature>
<evidence type="ECO:0000313" key="9">
    <source>
        <dbReference type="Proteomes" id="UP000754563"/>
    </source>
</evidence>
<dbReference type="GO" id="GO:0017004">
    <property type="term" value="P:cytochrome complex assembly"/>
    <property type="evidence" value="ECO:0007669"/>
    <property type="project" value="InterPro"/>
</dbReference>
<dbReference type="Pfam" id="PF02683">
    <property type="entry name" value="DsbD_TM"/>
    <property type="match status" value="1"/>
</dbReference>
<proteinExistence type="inferred from homology"/>
<evidence type="ECO:0000256" key="2">
    <source>
        <dbReference type="ARBA" id="ARBA00006143"/>
    </source>
</evidence>
<dbReference type="AlphaFoldDB" id="A0A955RKB4"/>
<keyword evidence="5 6" id="KW-0472">Membrane</keyword>
<evidence type="ECO:0000256" key="6">
    <source>
        <dbReference type="SAM" id="Phobius"/>
    </source>
</evidence>